<dbReference type="InterPro" id="IPR002347">
    <property type="entry name" value="SDR_fam"/>
</dbReference>
<dbReference type="PANTHER" id="PTHR43157">
    <property type="entry name" value="PHOSPHATIDYLINOSITOL-GLYCAN BIOSYNTHESIS CLASS F PROTEIN-RELATED"/>
    <property type="match status" value="1"/>
</dbReference>
<comment type="similarity">
    <text evidence="2">Belongs to the short-chain dehydrogenases/reductases (SDR) family.</text>
</comment>
<keyword evidence="3" id="KW-0472">Membrane</keyword>
<dbReference type="GO" id="GO:0016491">
    <property type="term" value="F:oxidoreductase activity"/>
    <property type="evidence" value="ECO:0007669"/>
    <property type="project" value="UniProtKB-KW"/>
</dbReference>
<dbReference type="InterPro" id="IPR036291">
    <property type="entry name" value="NAD(P)-bd_dom_sf"/>
</dbReference>
<name>A0A8S4EDI3_PLUXY</name>
<dbReference type="PRINTS" id="PR00081">
    <property type="entry name" value="GDHRDH"/>
</dbReference>
<keyword evidence="3" id="KW-0812">Transmembrane</keyword>
<dbReference type="Pfam" id="PF00106">
    <property type="entry name" value="adh_short"/>
    <property type="match status" value="1"/>
</dbReference>
<evidence type="ECO:0000313" key="5">
    <source>
        <dbReference type="Proteomes" id="UP000653454"/>
    </source>
</evidence>
<evidence type="ECO:0000313" key="4">
    <source>
        <dbReference type="EMBL" id="CAG9113721.1"/>
    </source>
</evidence>
<keyword evidence="3" id="KW-1133">Transmembrane helix</keyword>
<evidence type="ECO:0000256" key="3">
    <source>
        <dbReference type="SAM" id="Phobius"/>
    </source>
</evidence>
<keyword evidence="1" id="KW-0560">Oxidoreductase</keyword>
<organism evidence="4 5">
    <name type="scientific">Plutella xylostella</name>
    <name type="common">Diamondback moth</name>
    <name type="synonym">Plutella maculipennis</name>
    <dbReference type="NCBI Taxonomy" id="51655"/>
    <lineage>
        <taxon>Eukaryota</taxon>
        <taxon>Metazoa</taxon>
        <taxon>Ecdysozoa</taxon>
        <taxon>Arthropoda</taxon>
        <taxon>Hexapoda</taxon>
        <taxon>Insecta</taxon>
        <taxon>Pterygota</taxon>
        <taxon>Neoptera</taxon>
        <taxon>Endopterygota</taxon>
        <taxon>Lepidoptera</taxon>
        <taxon>Glossata</taxon>
        <taxon>Ditrysia</taxon>
        <taxon>Yponomeutoidea</taxon>
        <taxon>Plutellidae</taxon>
        <taxon>Plutella</taxon>
    </lineage>
</organism>
<evidence type="ECO:0000256" key="2">
    <source>
        <dbReference type="RuleBase" id="RU000363"/>
    </source>
</evidence>
<dbReference type="SUPFAM" id="SSF51735">
    <property type="entry name" value="NAD(P)-binding Rossmann-fold domains"/>
    <property type="match status" value="1"/>
</dbReference>
<sequence length="361" mass="38440">MCRSYLPEAGQCEAGVCSSDELACPREAAVDMDIDPPWLWAAEAAGALAALGALLLLLRLLLRLHVGTCRCPGSLRGQLAVVTGANAGLGYETALALARRGARVVLACRSEERARAARDRIVAATGNPQVLVRRLDLASLASVRQFAAELAAAEPRLHVLVNNAGVYACGNQLTADGLVLEMQVNHFAPFLLTLLLLPRLRAARGRVVTVSSVLHWLGAADPARMNTPGAYGDLRTYCNSKLCGVALSAELARREAGRVAAVSLHPGIVRTGVAEGALFAAWCWLCARTAAEGAQSALHAAGSAQCAAGAPGSGQYLQECRPRRWSRRPGAHDPALARKLWEYSERLVHYRYEDVPADDKL</sequence>
<gene>
    <name evidence="4" type="ORF">PLXY2_LOCUS5266</name>
</gene>
<dbReference type="EMBL" id="CAJHNJ030000015">
    <property type="protein sequence ID" value="CAG9113721.1"/>
    <property type="molecule type" value="Genomic_DNA"/>
</dbReference>
<feature type="transmembrane region" description="Helical" evidence="3">
    <location>
        <begin position="38"/>
        <end position="62"/>
    </location>
</feature>
<dbReference type="PANTHER" id="PTHR43157:SF31">
    <property type="entry name" value="PHOSPHATIDYLINOSITOL-GLYCAN BIOSYNTHESIS CLASS F PROTEIN"/>
    <property type="match status" value="1"/>
</dbReference>
<reference evidence="4" key="1">
    <citation type="submission" date="2020-11" db="EMBL/GenBank/DDBJ databases">
        <authorList>
            <person name="Whiteford S."/>
        </authorList>
    </citation>
    <scope>NUCLEOTIDE SEQUENCE</scope>
</reference>
<comment type="caution">
    <text evidence="4">The sequence shown here is derived from an EMBL/GenBank/DDBJ whole genome shotgun (WGS) entry which is preliminary data.</text>
</comment>
<proteinExistence type="inferred from homology"/>
<dbReference type="AlphaFoldDB" id="A0A8S4EDI3"/>
<evidence type="ECO:0000256" key="1">
    <source>
        <dbReference type="ARBA" id="ARBA00023002"/>
    </source>
</evidence>
<protein>
    <submittedName>
        <fullName evidence="4">(diamondback moth) hypothetical protein</fullName>
    </submittedName>
</protein>
<keyword evidence="5" id="KW-1185">Reference proteome</keyword>
<dbReference type="Gene3D" id="3.40.50.720">
    <property type="entry name" value="NAD(P)-binding Rossmann-like Domain"/>
    <property type="match status" value="1"/>
</dbReference>
<accession>A0A8S4EDI3</accession>
<dbReference type="PRINTS" id="PR00080">
    <property type="entry name" value="SDRFAMILY"/>
</dbReference>
<dbReference type="Proteomes" id="UP000653454">
    <property type="component" value="Unassembled WGS sequence"/>
</dbReference>